<reference evidence="3" key="1">
    <citation type="submission" date="2022-08" db="UniProtKB">
        <authorList>
            <consortium name="EnsemblMetazoa"/>
        </authorList>
    </citation>
    <scope>IDENTIFICATION</scope>
    <source>
        <strain evidence="3">05x7-T-G4-1.051#20</strain>
    </source>
</reference>
<dbReference type="InterPro" id="IPR011604">
    <property type="entry name" value="PDDEXK-like_dom_sf"/>
</dbReference>
<name>A0A8W8K6R8_MAGGI</name>
<dbReference type="GO" id="GO:0005634">
    <property type="term" value="C:nucleus"/>
    <property type="evidence" value="ECO:0007669"/>
    <property type="project" value="TreeGrafter"/>
</dbReference>
<organism evidence="3 4">
    <name type="scientific">Magallana gigas</name>
    <name type="common">Pacific oyster</name>
    <name type="synonym">Crassostrea gigas</name>
    <dbReference type="NCBI Taxonomy" id="29159"/>
    <lineage>
        <taxon>Eukaryota</taxon>
        <taxon>Metazoa</taxon>
        <taxon>Spiralia</taxon>
        <taxon>Lophotrochozoa</taxon>
        <taxon>Mollusca</taxon>
        <taxon>Bivalvia</taxon>
        <taxon>Autobranchia</taxon>
        <taxon>Pteriomorphia</taxon>
        <taxon>Ostreida</taxon>
        <taxon>Ostreoidea</taxon>
        <taxon>Ostreidae</taxon>
        <taxon>Magallana</taxon>
    </lineage>
</organism>
<feature type="compositionally biased region" description="Basic and acidic residues" evidence="2">
    <location>
        <begin position="38"/>
        <end position="54"/>
    </location>
</feature>
<dbReference type="Proteomes" id="UP000005408">
    <property type="component" value="Unassembled WGS sequence"/>
</dbReference>
<keyword evidence="4" id="KW-1185">Reference proteome</keyword>
<dbReference type="InterPro" id="IPR019190">
    <property type="entry name" value="EXOV"/>
</dbReference>
<feature type="compositionally biased region" description="Low complexity" evidence="2">
    <location>
        <begin position="57"/>
        <end position="69"/>
    </location>
</feature>
<dbReference type="EnsemblMetazoa" id="G22205.3">
    <property type="protein sequence ID" value="G22205.3:cds"/>
    <property type="gene ID" value="G22205"/>
</dbReference>
<dbReference type="Pfam" id="PF09810">
    <property type="entry name" value="Exo5"/>
    <property type="match status" value="3"/>
</dbReference>
<dbReference type="Gene3D" id="3.90.320.10">
    <property type="match status" value="1"/>
</dbReference>
<evidence type="ECO:0000256" key="1">
    <source>
        <dbReference type="ARBA" id="ARBA00009797"/>
    </source>
</evidence>
<sequence length="493" mass="55547">LEKMAFPSGDRLDVEDYVLDEIFSEWGDSPPTADSDNDTAKSHSSDSKSLEKPGKGTQSETTSSTQESEIMAGSKKSETKASSKESETRANSKEPETLASSKESETMASSKEPETLASSKEPETLASSKEPETLASSKEPETLASSKEPETLASSKEPETLASSKEPETLASSKISTSTVVSLNDFQQLSLLERFRPGYLWVTDLTKQNWCEQQLFYAFTIPTVAVVEDTPVMKAGTDYHLARELATHDVVKVDVQSSEDIWAVKMLNLHSAVSTFLHGGNVAREVPVFGAPFNENILVVGLIDELRFDPLNYTIDLNELKTRQYSNLPSHAQKKQHSFQVSLYKTLFDDLVKGRVSKQFMASSLRIDLHKELGGSIREHAEKQFVEIKTLNDLMDIIFHKIQTLTCISQVFIEYVHQESKQTIGHVEVEYDVSEVSNLYKRYVQFWRGNRSAEGVDIEEAWKCQRCDFNSVCEWREKKAKEYEFKNKQKNKL</sequence>
<evidence type="ECO:0000313" key="3">
    <source>
        <dbReference type="EnsemblMetazoa" id="G22205.3:cds"/>
    </source>
</evidence>
<comment type="similarity">
    <text evidence="1">Belongs to the EXO5 family.</text>
</comment>
<dbReference type="EnsemblMetazoa" id="G22205.1">
    <property type="protein sequence ID" value="G22205.1:cds"/>
    <property type="gene ID" value="G22205"/>
</dbReference>
<accession>A0A8W8K6R8</accession>
<evidence type="ECO:0000256" key="2">
    <source>
        <dbReference type="SAM" id="MobiDB-lite"/>
    </source>
</evidence>
<feature type="compositionally biased region" description="Polar residues" evidence="2">
    <location>
        <begin position="98"/>
        <end position="109"/>
    </location>
</feature>
<evidence type="ECO:0008006" key="5">
    <source>
        <dbReference type="Google" id="ProtNLM"/>
    </source>
</evidence>
<dbReference type="GO" id="GO:0045145">
    <property type="term" value="F:single-stranded DNA 5'-3' DNA exonuclease activity"/>
    <property type="evidence" value="ECO:0007669"/>
    <property type="project" value="InterPro"/>
</dbReference>
<dbReference type="PANTHER" id="PTHR14464">
    <property type="entry name" value="EXONUCLEASE V"/>
    <property type="match status" value="1"/>
</dbReference>
<dbReference type="AlphaFoldDB" id="A0A8W8K6R8"/>
<dbReference type="GO" id="GO:0036297">
    <property type="term" value="P:interstrand cross-link repair"/>
    <property type="evidence" value="ECO:0007669"/>
    <property type="project" value="TreeGrafter"/>
</dbReference>
<proteinExistence type="inferred from homology"/>
<feature type="region of interest" description="Disordered" evidence="2">
    <location>
        <begin position="24"/>
        <end position="174"/>
    </location>
</feature>
<protein>
    <recommendedName>
        <fullName evidence="5">Exonuclease V</fullName>
    </recommendedName>
</protein>
<evidence type="ECO:0000313" key="4">
    <source>
        <dbReference type="Proteomes" id="UP000005408"/>
    </source>
</evidence>
<feature type="compositionally biased region" description="Basic and acidic residues" evidence="2">
    <location>
        <begin position="75"/>
        <end position="96"/>
    </location>
</feature>
<dbReference type="PANTHER" id="PTHR14464:SF4">
    <property type="entry name" value="EXONUCLEASE V"/>
    <property type="match status" value="1"/>
</dbReference>